<dbReference type="EMBL" id="BGZK01000940">
    <property type="protein sequence ID" value="GBP65824.1"/>
    <property type="molecule type" value="Genomic_DNA"/>
</dbReference>
<organism evidence="1 2">
    <name type="scientific">Eumeta variegata</name>
    <name type="common">Bagworm moth</name>
    <name type="synonym">Eumeta japonica</name>
    <dbReference type="NCBI Taxonomy" id="151549"/>
    <lineage>
        <taxon>Eukaryota</taxon>
        <taxon>Metazoa</taxon>
        <taxon>Ecdysozoa</taxon>
        <taxon>Arthropoda</taxon>
        <taxon>Hexapoda</taxon>
        <taxon>Insecta</taxon>
        <taxon>Pterygota</taxon>
        <taxon>Neoptera</taxon>
        <taxon>Endopterygota</taxon>
        <taxon>Lepidoptera</taxon>
        <taxon>Glossata</taxon>
        <taxon>Ditrysia</taxon>
        <taxon>Tineoidea</taxon>
        <taxon>Psychidae</taxon>
        <taxon>Oiketicinae</taxon>
        <taxon>Eumeta</taxon>
    </lineage>
</organism>
<sequence>MIITFQDIEKVPGSVSCADFNNSMRPRHLTNLTNDATRTPLNFVPALVPVPVLFDPGHALRLKPGPALKFDPDPGSLFCFLASF</sequence>
<comment type="caution">
    <text evidence="1">The sequence shown here is derived from an EMBL/GenBank/DDBJ whole genome shotgun (WGS) entry which is preliminary data.</text>
</comment>
<accession>A0A4C1XTF0</accession>
<protein>
    <submittedName>
        <fullName evidence="1">Uncharacterized protein</fullName>
    </submittedName>
</protein>
<evidence type="ECO:0000313" key="1">
    <source>
        <dbReference type="EMBL" id="GBP65824.1"/>
    </source>
</evidence>
<keyword evidence="2" id="KW-1185">Reference proteome</keyword>
<reference evidence="1 2" key="1">
    <citation type="journal article" date="2019" name="Commun. Biol.">
        <title>The bagworm genome reveals a unique fibroin gene that provides high tensile strength.</title>
        <authorList>
            <person name="Kono N."/>
            <person name="Nakamura H."/>
            <person name="Ohtoshi R."/>
            <person name="Tomita M."/>
            <person name="Numata K."/>
            <person name="Arakawa K."/>
        </authorList>
    </citation>
    <scope>NUCLEOTIDE SEQUENCE [LARGE SCALE GENOMIC DNA]</scope>
</reference>
<evidence type="ECO:0000313" key="2">
    <source>
        <dbReference type="Proteomes" id="UP000299102"/>
    </source>
</evidence>
<dbReference type="Proteomes" id="UP000299102">
    <property type="component" value="Unassembled WGS sequence"/>
</dbReference>
<name>A0A4C1XTF0_EUMVA</name>
<dbReference type="AlphaFoldDB" id="A0A4C1XTF0"/>
<gene>
    <name evidence="1" type="ORF">EVAR_52953_1</name>
</gene>
<proteinExistence type="predicted"/>